<feature type="domain" description="Adenosine deaminase" evidence="10">
    <location>
        <begin position="6"/>
        <end position="329"/>
    </location>
</feature>
<feature type="binding site" evidence="9">
    <location>
        <position position="13"/>
    </location>
    <ligand>
        <name>substrate</name>
    </ligand>
</feature>
<evidence type="ECO:0000259" key="10">
    <source>
        <dbReference type="Pfam" id="PF00962"/>
    </source>
</evidence>
<dbReference type="EC" id="3.5.4.4" evidence="1 9"/>
<dbReference type="HAMAP" id="MF_00540">
    <property type="entry name" value="A_deaminase"/>
    <property type="match status" value="1"/>
</dbReference>
<evidence type="ECO:0000256" key="2">
    <source>
        <dbReference type="ARBA" id="ARBA00022723"/>
    </source>
</evidence>
<accession>A0A371ITE4</accession>
<dbReference type="PANTHER" id="PTHR11409:SF43">
    <property type="entry name" value="ADENOSINE DEAMINASE"/>
    <property type="match status" value="1"/>
</dbReference>
<dbReference type="InterPro" id="IPR006330">
    <property type="entry name" value="Ado/ade_deaminase"/>
</dbReference>
<evidence type="ECO:0000256" key="9">
    <source>
        <dbReference type="HAMAP-Rule" id="MF_00540"/>
    </source>
</evidence>
<feature type="binding site" evidence="9">
    <location>
        <position position="11"/>
    </location>
    <ligand>
        <name>Zn(2+)</name>
        <dbReference type="ChEBI" id="CHEBI:29105"/>
        <note>catalytic</note>
    </ligand>
</feature>
<comment type="similarity">
    <text evidence="9">Belongs to the metallo-dependent hydrolases superfamily. Adenosine and AMP deaminases family. Adenosine deaminase subfamily.</text>
</comment>
<dbReference type="SUPFAM" id="SSF51556">
    <property type="entry name" value="Metallo-dependent hydrolases"/>
    <property type="match status" value="1"/>
</dbReference>
<dbReference type="InterPro" id="IPR032466">
    <property type="entry name" value="Metal_Hydrolase"/>
</dbReference>
<proteinExistence type="inferred from homology"/>
<dbReference type="AlphaFoldDB" id="A0A371ITE4"/>
<dbReference type="RefSeq" id="WP_095406244.1">
    <property type="nucleotide sequence ID" value="NZ_NOJZ02000008.1"/>
</dbReference>
<comment type="catalytic activity">
    <reaction evidence="8">
        <text>2'-deoxyadenosine + H2O + H(+) = 2'-deoxyinosine + NH4(+)</text>
        <dbReference type="Rhea" id="RHEA:28190"/>
        <dbReference type="ChEBI" id="CHEBI:15377"/>
        <dbReference type="ChEBI" id="CHEBI:15378"/>
        <dbReference type="ChEBI" id="CHEBI:17256"/>
        <dbReference type="ChEBI" id="CHEBI:28938"/>
        <dbReference type="ChEBI" id="CHEBI:28997"/>
        <dbReference type="EC" id="3.5.4.4"/>
    </reaction>
    <physiologicalReaction direction="left-to-right" evidence="8">
        <dbReference type="Rhea" id="RHEA:28191"/>
    </physiologicalReaction>
</comment>
<feature type="binding site" evidence="9">
    <location>
        <position position="196"/>
    </location>
    <ligand>
        <name>Zn(2+)</name>
        <dbReference type="ChEBI" id="CHEBI:29105"/>
        <note>catalytic</note>
    </ligand>
</feature>
<reference evidence="11 12" key="1">
    <citation type="journal article" date="2017" name="Genome Announc.">
        <title>Draft Genome Sequence of Romboutsia maritimum sp. nov. Strain CCRI-22766(T), Isolated from Coastal Estuarine Mud.</title>
        <authorList>
            <person name="Maheux A.F."/>
            <person name="Boudreau D.K."/>
            <person name="Berube E."/>
            <person name="Boissinot M."/>
            <person name="Raymond F."/>
            <person name="Brodeur S."/>
            <person name="Corbeil J."/>
            <person name="Brightwell G."/>
            <person name="Broda D."/>
            <person name="Omar R.F."/>
            <person name="Bergeron M.G."/>
        </authorList>
    </citation>
    <scope>NUCLEOTIDE SEQUENCE [LARGE SCALE GENOMIC DNA]</scope>
    <source>
        <strain evidence="11 12">CCRI-22766</strain>
    </source>
</reference>
<dbReference type="GO" id="GO:0005829">
    <property type="term" value="C:cytosol"/>
    <property type="evidence" value="ECO:0007669"/>
    <property type="project" value="TreeGrafter"/>
</dbReference>
<evidence type="ECO:0000256" key="8">
    <source>
        <dbReference type="ARBA" id="ARBA00049213"/>
    </source>
</evidence>
<dbReference type="Pfam" id="PF00962">
    <property type="entry name" value="A_deaminase"/>
    <property type="match status" value="1"/>
</dbReference>
<dbReference type="Gene3D" id="3.20.20.140">
    <property type="entry name" value="Metal-dependent hydrolases"/>
    <property type="match status" value="1"/>
</dbReference>
<dbReference type="GO" id="GO:0043103">
    <property type="term" value="P:hypoxanthine salvage"/>
    <property type="evidence" value="ECO:0007669"/>
    <property type="project" value="TreeGrafter"/>
</dbReference>
<dbReference type="GO" id="GO:0009168">
    <property type="term" value="P:purine ribonucleoside monophosphate biosynthetic process"/>
    <property type="evidence" value="ECO:0007669"/>
    <property type="project" value="UniProtKB-UniRule"/>
</dbReference>
<name>A0A371ITE4_9FIRM</name>
<comment type="function">
    <text evidence="9">Catalyzes the hydrolytic deamination of adenosine and 2-deoxyadenosine.</text>
</comment>
<keyword evidence="5 9" id="KW-0546">Nucleotide metabolism</keyword>
<dbReference type="GO" id="GO:0046103">
    <property type="term" value="P:inosine biosynthetic process"/>
    <property type="evidence" value="ECO:0007669"/>
    <property type="project" value="TreeGrafter"/>
</dbReference>
<dbReference type="GO" id="GO:0004000">
    <property type="term" value="F:adenosine deaminase activity"/>
    <property type="evidence" value="ECO:0007669"/>
    <property type="project" value="UniProtKB-UniRule"/>
</dbReference>
<dbReference type="InterPro" id="IPR001365">
    <property type="entry name" value="A_deaminase_dom"/>
</dbReference>
<comment type="caution">
    <text evidence="11">The sequence shown here is derived from an EMBL/GenBank/DDBJ whole genome shotgun (WGS) entry which is preliminary data.</text>
</comment>
<dbReference type="NCBIfam" id="TIGR01430">
    <property type="entry name" value="aden_deam"/>
    <property type="match status" value="1"/>
</dbReference>
<dbReference type="CDD" id="cd01320">
    <property type="entry name" value="ADA"/>
    <property type="match status" value="1"/>
</dbReference>
<feature type="binding site" evidence="9">
    <location>
        <position position="13"/>
    </location>
    <ligand>
        <name>Zn(2+)</name>
        <dbReference type="ChEBI" id="CHEBI:29105"/>
        <note>catalytic</note>
    </ligand>
</feature>
<comment type="catalytic activity">
    <reaction evidence="7">
        <text>adenosine + H2O + H(+) = inosine + NH4(+)</text>
        <dbReference type="Rhea" id="RHEA:24408"/>
        <dbReference type="ChEBI" id="CHEBI:15377"/>
        <dbReference type="ChEBI" id="CHEBI:15378"/>
        <dbReference type="ChEBI" id="CHEBI:16335"/>
        <dbReference type="ChEBI" id="CHEBI:17596"/>
        <dbReference type="ChEBI" id="CHEBI:28938"/>
        <dbReference type="EC" id="3.5.4.4"/>
    </reaction>
    <physiologicalReaction direction="left-to-right" evidence="7">
        <dbReference type="Rhea" id="RHEA:24409"/>
    </physiologicalReaction>
</comment>
<feature type="active site" description="Proton donor" evidence="9">
    <location>
        <position position="199"/>
    </location>
</feature>
<gene>
    <name evidence="9" type="primary">add</name>
    <name evidence="11" type="ORF">CHF27_006250</name>
</gene>
<evidence type="ECO:0000313" key="12">
    <source>
        <dbReference type="Proteomes" id="UP000243494"/>
    </source>
</evidence>
<dbReference type="OrthoDB" id="9779574at2"/>
<evidence type="ECO:0000256" key="5">
    <source>
        <dbReference type="ARBA" id="ARBA00023080"/>
    </source>
</evidence>
<feature type="binding site" evidence="9">
    <location>
        <position position="277"/>
    </location>
    <ligand>
        <name>Zn(2+)</name>
        <dbReference type="ChEBI" id="CHEBI:29105"/>
        <note>catalytic</note>
    </ligand>
</feature>
<feature type="binding site" evidence="9">
    <location>
        <position position="15"/>
    </location>
    <ligand>
        <name>substrate</name>
    </ligand>
</feature>
<keyword evidence="12" id="KW-1185">Reference proteome</keyword>
<dbReference type="GO" id="GO:0046936">
    <property type="term" value="F:2'-deoxyadenosine deaminase activity"/>
    <property type="evidence" value="ECO:0007669"/>
    <property type="project" value="RHEA"/>
</dbReference>
<protein>
    <recommendedName>
        <fullName evidence="1 9">Adenosine deaminase</fullName>
        <ecNumber evidence="1 9">3.5.4.4</ecNumber>
    </recommendedName>
    <alternativeName>
        <fullName evidence="6 9">Adenosine aminohydrolase</fullName>
    </alternativeName>
</protein>
<sequence length="329" mass="37595">MIKKLPKIELHCHLDGSVRLDTIIDIAKKENIKLPSEDINELSSLVKVPSNCTSLVEYLKRFDLPNKIMQTKESLRRISFELLEDAQRENVKYLEIRFAPMLHLQRELTISEVIESVICGMKEAQEKYDIKSNLILGCMRTMSEEDAILVINEGKKFLNKGVVAVDLCGPELEGFSSNFKNAMDLARSYGYKVTIHAGEAASENNVLDAINLLGAKRIGHGVRIKDKKEVYKLVKEKNIVLEMCPTSNVQTKAIDAYENHPFYPFYKDDIKVTISTDNRTVSDIDLSSEIDTMFNKFDLKRDDYKKIYLNSVDATFADDKTKNWLRSLI</sequence>
<evidence type="ECO:0000256" key="6">
    <source>
        <dbReference type="ARBA" id="ARBA00031852"/>
    </source>
</evidence>
<dbReference type="GO" id="GO:0006154">
    <property type="term" value="P:adenosine catabolic process"/>
    <property type="evidence" value="ECO:0007669"/>
    <property type="project" value="TreeGrafter"/>
</dbReference>
<dbReference type="GO" id="GO:0008270">
    <property type="term" value="F:zinc ion binding"/>
    <property type="evidence" value="ECO:0007669"/>
    <property type="project" value="UniProtKB-UniRule"/>
</dbReference>
<organism evidence="11 12">
    <name type="scientific">Romboutsia maritimum</name>
    <dbReference type="NCBI Taxonomy" id="2020948"/>
    <lineage>
        <taxon>Bacteria</taxon>
        <taxon>Bacillati</taxon>
        <taxon>Bacillota</taxon>
        <taxon>Clostridia</taxon>
        <taxon>Peptostreptococcales</taxon>
        <taxon>Peptostreptococcaceae</taxon>
        <taxon>Romboutsia</taxon>
    </lineage>
</organism>
<feature type="binding site" evidence="9">
    <location>
        <position position="169"/>
    </location>
    <ligand>
        <name>substrate</name>
    </ligand>
</feature>
<comment type="caution">
    <text evidence="9">Lacks conserved residue(s) required for the propagation of feature annotation.</text>
</comment>
<evidence type="ECO:0000256" key="1">
    <source>
        <dbReference type="ARBA" id="ARBA00012784"/>
    </source>
</evidence>
<evidence type="ECO:0000256" key="7">
    <source>
        <dbReference type="ARBA" id="ARBA00047989"/>
    </source>
</evidence>
<keyword evidence="4 9" id="KW-0862">Zinc</keyword>
<comment type="cofactor">
    <cofactor evidence="9">
        <name>Zn(2+)</name>
        <dbReference type="ChEBI" id="CHEBI:29105"/>
    </cofactor>
    <text evidence="9">Binds 1 zinc ion per subunit.</text>
</comment>
<dbReference type="Proteomes" id="UP000243494">
    <property type="component" value="Unassembled WGS sequence"/>
</dbReference>
<dbReference type="EMBL" id="NOJZ02000008">
    <property type="protein sequence ID" value="RDY23725.1"/>
    <property type="molecule type" value="Genomic_DNA"/>
</dbReference>
<evidence type="ECO:0000256" key="4">
    <source>
        <dbReference type="ARBA" id="ARBA00022833"/>
    </source>
</evidence>
<dbReference type="PANTHER" id="PTHR11409">
    <property type="entry name" value="ADENOSINE DEAMINASE"/>
    <property type="match status" value="1"/>
</dbReference>
<dbReference type="GO" id="GO:0009117">
    <property type="term" value="P:nucleotide metabolic process"/>
    <property type="evidence" value="ECO:0007669"/>
    <property type="project" value="UniProtKB-KW"/>
</dbReference>
<dbReference type="InterPro" id="IPR028893">
    <property type="entry name" value="A_deaminase"/>
</dbReference>
<keyword evidence="2 9" id="KW-0479">Metal-binding</keyword>
<evidence type="ECO:0000256" key="3">
    <source>
        <dbReference type="ARBA" id="ARBA00022801"/>
    </source>
</evidence>
<keyword evidence="3 9" id="KW-0378">Hydrolase</keyword>
<evidence type="ECO:0000313" key="11">
    <source>
        <dbReference type="EMBL" id="RDY23725.1"/>
    </source>
</evidence>
<feature type="site" description="Important for catalytic activity" evidence="9">
    <location>
        <position position="220"/>
    </location>
</feature>